<organism evidence="11 12">
    <name type="scientific">Fenollaria massiliensis</name>
    <dbReference type="NCBI Taxonomy" id="938288"/>
    <lineage>
        <taxon>Bacteria</taxon>
        <taxon>Bacillati</taxon>
        <taxon>Bacillota</taxon>
        <taxon>Clostridia</taxon>
        <taxon>Eubacteriales</taxon>
        <taxon>Fenollaria</taxon>
    </lineage>
</organism>
<dbReference type="GO" id="GO:0008483">
    <property type="term" value="F:transaminase activity"/>
    <property type="evidence" value="ECO:0007669"/>
    <property type="project" value="UniProtKB-KW"/>
</dbReference>
<feature type="domain" description="GCVT N-terminal" evidence="9">
    <location>
        <begin position="8"/>
        <end position="264"/>
    </location>
</feature>
<evidence type="ECO:0000256" key="8">
    <source>
        <dbReference type="PIRSR" id="PIRSR006487-1"/>
    </source>
</evidence>
<dbReference type="FunFam" id="4.10.1250.10:FF:000001">
    <property type="entry name" value="Aminomethyltransferase"/>
    <property type="match status" value="1"/>
</dbReference>
<protein>
    <recommendedName>
        <fullName evidence="2 7">Aminomethyltransferase</fullName>
        <ecNumber evidence="2 7">2.1.2.10</ecNumber>
    </recommendedName>
    <alternativeName>
        <fullName evidence="5 7">Glycine cleavage system T protein</fullName>
    </alternativeName>
</protein>
<dbReference type="InterPro" id="IPR006223">
    <property type="entry name" value="GcvT"/>
</dbReference>
<comment type="catalytic activity">
    <reaction evidence="6 7">
        <text>N(6)-[(R)-S(8)-aminomethyldihydrolipoyl]-L-lysyl-[protein] + (6S)-5,6,7,8-tetrahydrofolate = N(6)-[(R)-dihydrolipoyl]-L-lysyl-[protein] + (6R)-5,10-methylene-5,6,7,8-tetrahydrofolate + NH4(+)</text>
        <dbReference type="Rhea" id="RHEA:16945"/>
        <dbReference type="Rhea" id="RHEA-COMP:10475"/>
        <dbReference type="Rhea" id="RHEA-COMP:10492"/>
        <dbReference type="ChEBI" id="CHEBI:15636"/>
        <dbReference type="ChEBI" id="CHEBI:28938"/>
        <dbReference type="ChEBI" id="CHEBI:57453"/>
        <dbReference type="ChEBI" id="CHEBI:83100"/>
        <dbReference type="ChEBI" id="CHEBI:83143"/>
        <dbReference type="EC" id="2.1.2.10"/>
    </reaction>
</comment>
<keyword evidence="4 7" id="KW-0808">Transferase</keyword>
<evidence type="ECO:0000256" key="3">
    <source>
        <dbReference type="ARBA" id="ARBA00022576"/>
    </source>
</evidence>
<reference evidence="11" key="1">
    <citation type="submission" date="2022-04" db="EMBL/GenBank/DDBJ databases">
        <title>Complete genome sequences of Ezakiella coagulans and Fenollaria massiliensis.</title>
        <authorList>
            <person name="France M.T."/>
            <person name="Clifford J."/>
            <person name="Narina S."/>
            <person name="Rutt L."/>
            <person name="Ravel J."/>
        </authorList>
    </citation>
    <scope>NUCLEOTIDE SEQUENCE</scope>
    <source>
        <strain evidence="11">C0061C2</strain>
    </source>
</reference>
<evidence type="ECO:0000259" key="10">
    <source>
        <dbReference type="Pfam" id="PF08669"/>
    </source>
</evidence>
<dbReference type="Pfam" id="PF08669">
    <property type="entry name" value="GCV_T_C"/>
    <property type="match status" value="1"/>
</dbReference>
<evidence type="ECO:0000256" key="1">
    <source>
        <dbReference type="ARBA" id="ARBA00008609"/>
    </source>
</evidence>
<dbReference type="GO" id="GO:0005829">
    <property type="term" value="C:cytosol"/>
    <property type="evidence" value="ECO:0007669"/>
    <property type="project" value="TreeGrafter"/>
</dbReference>
<dbReference type="KEGG" id="fms:M1R53_04665"/>
<dbReference type="NCBIfam" id="TIGR00528">
    <property type="entry name" value="gcvT"/>
    <property type="match status" value="1"/>
</dbReference>
<dbReference type="GO" id="GO:0005960">
    <property type="term" value="C:glycine cleavage complex"/>
    <property type="evidence" value="ECO:0007669"/>
    <property type="project" value="InterPro"/>
</dbReference>
<evidence type="ECO:0000256" key="6">
    <source>
        <dbReference type="ARBA" id="ARBA00047665"/>
    </source>
</evidence>
<feature type="binding site" evidence="8">
    <location>
        <position position="198"/>
    </location>
    <ligand>
        <name>substrate</name>
    </ligand>
</feature>
<dbReference type="Gene3D" id="2.40.30.110">
    <property type="entry name" value="Aminomethyltransferase beta-barrel domains"/>
    <property type="match status" value="1"/>
</dbReference>
<evidence type="ECO:0000259" key="9">
    <source>
        <dbReference type="Pfam" id="PF01571"/>
    </source>
</evidence>
<dbReference type="FunFam" id="2.40.30.110:FF:000003">
    <property type="entry name" value="Aminomethyltransferase"/>
    <property type="match status" value="1"/>
</dbReference>
<keyword evidence="3 7" id="KW-0032">Aminotransferase</keyword>
<dbReference type="InterPro" id="IPR027266">
    <property type="entry name" value="TrmE/GcvT-like"/>
</dbReference>
<dbReference type="InterPro" id="IPR022903">
    <property type="entry name" value="GcvT_bac"/>
</dbReference>
<dbReference type="InterPro" id="IPR006222">
    <property type="entry name" value="GCVT_N"/>
</dbReference>
<evidence type="ECO:0000256" key="7">
    <source>
        <dbReference type="HAMAP-Rule" id="MF_00259"/>
    </source>
</evidence>
<dbReference type="EC" id="2.1.2.10" evidence="2 7"/>
<gene>
    <name evidence="7 11" type="primary">gcvT</name>
    <name evidence="11" type="ORF">M1R53_04665</name>
</gene>
<dbReference type="InterPro" id="IPR029043">
    <property type="entry name" value="GcvT/YgfZ_C"/>
</dbReference>
<evidence type="ECO:0000313" key="11">
    <source>
        <dbReference type="EMBL" id="UQK58536.1"/>
    </source>
</evidence>
<dbReference type="SUPFAM" id="SSF103025">
    <property type="entry name" value="Folate-binding domain"/>
    <property type="match status" value="1"/>
</dbReference>
<keyword evidence="12" id="KW-1185">Reference proteome</keyword>
<comment type="similarity">
    <text evidence="1 7">Belongs to the GcvT family.</text>
</comment>
<feature type="domain" description="Aminomethyltransferase C-terminal" evidence="10">
    <location>
        <begin position="284"/>
        <end position="361"/>
    </location>
</feature>
<evidence type="ECO:0000313" key="12">
    <source>
        <dbReference type="Proteomes" id="UP000831151"/>
    </source>
</evidence>
<dbReference type="Pfam" id="PF01571">
    <property type="entry name" value="GCV_T"/>
    <property type="match status" value="1"/>
</dbReference>
<evidence type="ECO:0000256" key="5">
    <source>
        <dbReference type="ARBA" id="ARBA00031395"/>
    </source>
</evidence>
<dbReference type="SUPFAM" id="SSF101790">
    <property type="entry name" value="Aminomethyltransferase beta-barrel domain"/>
    <property type="match status" value="1"/>
</dbReference>
<dbReference type="AlphaFoldDB" id="A0A9E7DIH6"/>
<dbReference type="InterPro" id="IPR013977">
    <property type="entry name" value="GcvT_C"/>
</dbReference>
<accession>A0A9E7DIH6</accession>
<comment type="subunit">
    <text evidence="7">The glycine cleavage system is composed of four proteins: P, T, L and H.</text>
</comment>
<dbReference type="InterPro" id="IPR028896">
    <property type="entry name" value="GcvT/YgfZ/DmdA"/>
</dbReference>
<dbReference type="EMBL" id="CP096649">
    <property type="protein sequence ID" value="UQK58536.1"/>
    <property type="molecule type" value="Genomic_DNA"/>
</dbReference>
<dbReference type="RefSeq" id="WP_019213661.1">
    <property type="nucleotide sequence ID" value="NZ_CP096649.1"/>
</dbReference>
<proteinExistence type="inferred from homology"/>
<dbReference type="HAMAP" id="MF_00259">
    <property type="entry name" value="GcvT"/>
    <property type="match status" value="1"/>
</dbReference>
<evidence type="ECO:0000256" key="2">
    <source>
        <dbReference type="ARBA" id="ARBA00012616"/>
    </source>
</evidence>
<evidence type="ECO:0000256" key="4">
    <source>
        <dbReference type="ARBA" id="ARBA00022679"/>
    </source>
</evidence>
<dbReference type="FunFam" id="3.30.70.1400:FF:000001">
    <property type="entry name" value="Aminomethyltransferase"/>
    <property type="match status" value="1"/>
</dbReference>
<dbReference type="GO" id="GO:0019464">
    <property type="term" value="P:glycine decarboxylation via glycine cleavage system"/>
    <property type="evidence" value="ECO:0007669"/>
    <property type="project" value="UniProtKB-UniRule"/>
</dbReference>
<dbReference type="Gene3D" id="3.30.1360.120">
    <property type="entry name" value="Probable tRNA modification gtpase trme, domain 1"/>
    <property type="match status" value="1"/>
</dbReference>
<dbReference type="Proteomes" id="UP000831151">
    <property type="component" value="Chromosome"/>
</dbReference>
<dbReference type="GO" id="GO:0004047">
    <property type="term" value="F:aminomethyltransferase activity"/>
    <property type="evidence" value="ECO:0007669"/>
    <property type="project" value="UniProtKB-UniRule"/>
</dbReference>
<dbReference type="NCBIfam" id="NF001567">
    <property type="entry name" value="PRK00389.1"/>
    <property type="match status" value="1"/>
</dbReference>
<dbReference type="Gene3D" id="3.30.70.1400">
    <property type="entry name" value="Aminomethyltransferase beta-barrel domains"/>
    <property type="match status" value="1"/>
</dbReference>
<dbReference type="PIRSF" id="PIRSF006487">
    <property type="entry name" value="GcvT"/>
    <property type="match status" value="1"/>
</dbReference>
<name>A0A9E7DIH6_9FIRM</name>
<sequence>MEGKKTALYDEHVRLGGKIVNYAGWLLPVQYAGLIEEHNAVRQKLGVFDVSHMGEVWVTGKDAFDFVNHLITNDLHAIEDGQVQYNIMCYDNGGAVDDLLVYRYNQEKFFLVINAANVEKDFEWITKQAKNFDVKVENVSDQTSQIAVQGPLAQKAVQKLTDVDLDTIKFFHFVDGFELAGKKVLISRTGYTGEDGFEIYTDNDSIVHLYKEVLKAGEEFGIEPCGLGCRDTLRFEAMLPLYGHEISQDVSPVEGGLNFFVKLDQEADFIGKEALKKIKADNKRILVGFEMIDKAIPREGYEIEKDGKKIGYVTTGYLSPTLGKKIGNALIDASYKEMGAEFDVIIRGKAQKAKQISRKFLKEVKK</sequence>
<comment type="function">
    <text evidence="7">The glycine cleavage system catalyzes the degradation of glycine.</text>
</comment>
<dbReference type="PANTHER" id="PTHR43757">
    <property type="entry name" value="AMINOMETHYLTRANSFERASE"/>
    <property type="match status" value="1"/>
</dbReference>
<dbReference type="Gene3D" id="4.10.1250.10">
    <property type="entry name" value="Aminomethyltransferase fragment"/>
    <property type="match status" value="1"/>
</dbReference>
<dbReference type="PANTHER" id="PTHR43757:SF2">
    <property type="entry name" value="AMINOMETHYLTRANSFERASE, MITOCHONDRIAL"/>
    <property type="match status" value="1"/>
</dbReference>